<dbReference type="Gene3D" id="3.90.70.10">
    <property type="entry name" value="Cysteine proteinases"/>
    <property type="match status" value="1"/>
</dbReference>
<evidence type="ECO:0000313" key="3">
    <source>
        <dbReference type="Proteomes" id="UP000728032"/>
    </source>
</evidence>
<evidence type="ECO:0000259" key="1">
    <source>
        <dbReference type="PROSITE" id="PS50181"/>
    </source>
</evidence>
<gene>
    <name evidence="2" type="ORF">ONB1V03_LOCUS11614</name>
</gene>
<dbReference type="GO" id="GO:0008234">
    <property type="term" value="F:cysteine-type peptidase activity"/>
    <property type="evidence" value="ECO:0007669"/>
    <property type="project" value="InterPro"/>
</dbReference>
<dbReference type="InterPro" id="IPR000668">
    <property type="entry name" value="Peptidase_C1A_C"/>
</dbReference>
<evidence type="ECO:0000313" key="2">
    <source>
        <dbReference type="EMBL" id="CAD7654969.1"/>
    </source>
</evidence>
<name>A0A7R9M7L9_9ACAR</name>
<dbReference type="SUPFAM" id="SSF54001">
    <property type="entry name" value="Cysteine proteinases"/>
    <property type="match status" value="1"/>
</dbReference>
<organism evidence="2">
    <name type="scientific">Oppiella nova</name>
    <dbReference type="NCBI Taxonomy" id="334625"/>
    <lineage>
        <taxon>Eukaryota</taxon>
        <taxon>Metazoa</taxon>
        <taxon>Ecdysozoa</taxon>
        <taxon>Arthropoda</taxon>
        <taxon>Chelicerata</taxon>
        <taxon>Arachnida</taxon>
        <taxon>Acari</taxon>
        <taxon>Acariformes</taxon>
        <taxon>Sarcoptiformes</taxon>
        <taxon>Oribatida</taxon>
        <taxon>Brachypylina</taxon>
        <taxon>Oppioidea</taxon>
        <taxon>Oppiidae</taxon>
        <taxon>Oppiella</taxon>
    </lineage>
</organism>
<dbReference type="Gene3D" id="1.20.1280.50">
    <property type="match status" value="1"/>
</dbReference>
<dbReference type="SUPFAM" id="SSF81383">
    <property type="entry name" value="F-box domain"/>
    <property type="match status" value="1"/>
</dbReference>
<proteinExistence type="predicted"/>
<dbReference type="PROSITE" id="PS50181">
    <property type="entry name" value="FBOX"/>
    <property type="match status" value="1"/>
</dbReference>
<accession>A0A7R9M7L9</accession>
<dbReference type="EMBL" id="OC923618">
    <property type="protein sequence ID" value="CAD7654969.1"/>
    <property type="molecule type" value="Genomic_DNA"/>
</dbReference>
<reference evidence="2" key="1">
    <citation type="submission" date="2020-11" db="EMBL/GenBank/DDBJ databases">
        <authorList>
            <person name="Tran Van P."/>
        </authorList>
    </citation>
    <scope>NUCLEOTIDE SEQUENCE</scope>
</reference>
<dbReference type="Proteomes" id="UP000728032">
    <property type="component" value="Unassembled WGS sequence"/>
</dbReference>
<sequence>MEGLNYAVTDVGYGSDGGEDYWIIKNSWGAQWGDPPIKIARNVGNVCGIATTPSYPIAESVPQMKTKDSLDRFGDDLLEVLLSYLPLEDRYRCEYVSKQWQRLIYETLYSITIDDKLIEKMMETNIFGREYCESYKLIQIMRKCVNIETIHCRGFADNKNVIHMFEAIQGLADNCLLPKRFHYKFTQTDASYDHMRPLFEMLRTVITGISGNISQCKPYLKYCPKLSQLKAGKLSDVFSGNESVVKNLNKFEFNFRGFVYNHELFAAFVAKNQSLKSLV</sequence>
<dbReference type="EMBL" id="CAJPVJ010008793">
    <property type="protein sequence ID" value="CAG2172156.1"/>
    <property type="molecule type" value="Genomic_DNA"/>
</dbReference>
<dbReference type="InterPro" id="IPR036047">
    <property type="entry name" value="F-box-like_dom_sf"/>
</dbReference>
<dbReference type="InterPro" id="IPR038765">
    <property type="entry name" value="Papain-like_cys_pep_sf"/>
</dbReference>
<feature type="non-terminal residue" evidence="2">
    <location>
        <position position="1"/>
    </location>
</feature>
<dbReference type="Pfam" id="PF00646">
    <property type="entry name" value="F-box"/>
    <property type="match status" value="1"/>
</dbReference>
<dbReference type="AlphaFoldDB" id="A0A7R9M7L9"/>
<dbReference type="InterPro" id="IPR001810">
    <property type="entry name" value="F-box_dom"/>
</dbReference>
<dbReference type="GO" id="GO:0006508">
    <property type="term" value="P:proteolysis"/>
    <property type="evidence" value="ECO:0007669"/>
    <property type="project" value="InterPro"/>
</dbReference>
<feature type="domain" description="F-box" evidence="1">
    <location>
        <begin position="67"/>
        <end position="121"/>
    </location>
</feature>
<protein>
    <recommendedName>
        <fullName evidence="1">F-box domain-containing protein</fullName>
    </recommendedName>
</protein>
<keyword evidence="3" id="KW-1185">Reference proteome</keyword>
<dbReference type="OrthoDB" id="549243at2759"/>
<dbReference type="Pfam" id="PF00112">
    <property type="entry name" value="Peptidase_C1"/>
    <property type="match status" value="1"/>
</dbReference>